<sequence length="207" mass="23428">MPSHWAGVFTGLFGQNVWYKIIKSQLNGNEYDEIEIFPSDVTPSRNIHELARRKERQSIKELEQKVSERTEELTSLVQELSFPIIPVLKGILVTPLIGKFNEDRLSDLMQRALFELSRNKAQYLLIDLTGISSVDDYTIFGIQKLIKAVRLLGGDCFVVGVSKELAITITLSGIDMNDFLSFSSLQQGVEYALEQHGYELMLKGTKL</sequence>
<name>A0A4R2B418_9BACI</name>
<evidence type="ECO:0000313" key="3">
    <source>
        <dbReference type="EMBL" id="TCN21176.1"/>
    </source>
</evidence>
<reference evidence="3 4" key="1">
    <citation type="journal article" date="2015" name="Stand. Genomic Sci.">
        <title>Genomic Encyclopedia of Bacterial and Archaeal Type Strains, Phase III: the genomes of soil and plant-associated and newly described type strains.</title>
        <authorList>
            <person name="Whitman W.B."/>
            <person name="Woyke T."/>
            <person name="Klenk H.P."/>
            <person name="Zhou Y."/>
            <person name="Lilburn T.G."/>
            <person name="Beck B.J."/>
            <person name="De Vos P."/>
            <person name="Vandamme P."/>
            <person name="Eisen J.A."/>
            <person name="Garrity G."/>
            <person name="Hugenholtz P."/>
            <person name="Kyrpides N.C."/>
        </authorList>
    </citation>
    <scope>NUCLEOTIDE SEQUENCE [LARGE SCALE GENOMIC DNA]</scope>
    <source>
        <strain evidence="3 4">CV53</strain>
    </source>
</reference>
<accession>A0A4R2B418</accession>
<feature type="domain" description="STAS" evidence="2">
    <location>
        <begin position="81"/>
        <end position="192"/>
    </location>
</feature>
<dbReference type="EMBL" id="SLVV01000013">
    <property type="protein sequence ID" value="TCN21176.1"/>
    <property type="molecule type" value="Genomic_DNA"/>
</dbReference>
<dbReference type="Pfam" id="PF01740">
    <property type="entry name" value="STAS"/>
    <property type="match status" value="1"/>
</dbReference>
<dbReference type="InterPro" id="IPR036513">
    <property type="entry name" value="STAS_dom_sf"/>
</dbReference>
<proteinExistence type="predicted"/>
<keyword evidence="1" id="KW-0175">Coiled coil</keyword>
<dbReference type="AlphaFoldDB" id="A0A4R2B418"/>
<dbReference type="PANTHER" id="PTHR33745">
    <property type="entry name" value="RSBT ANTAGONIST PROTEIN RSBS-RELATED"/>
    <property type="match status" value="1"/>
</dbReference>
<dbReference type="PANTHER" id="PTHR33745:SF8">
    <property type="entry name" value="BLUE-LIGHT PHOTORECEPTOR"/>
    <property type="match status" value="1"/>
</dbReference>
<evidence type="ECO:0000259" key="2">
    <source>
        <dbReference type="PROSITE" id="PS50801"/>
    </source>
</evidence>
<evidence type="ECO:0000256" key="1">
    <source>
        <dbReference type="SAM" id="Coils"/>
    </source>
</evidence>
<organism evidence="3 4">
    <name type="scientific">Mesobacillus foraminis</name>
    <dbReference type="NCBI Taxonomy" id="279826"/>
    <lineage>
        <taxon>Bacteria</taxon>
        <taxon>Bacillati</taxon>
        <taxon>Bacillota</taxon>
        <taxon>Bacilli</taxon>
        <taxon>Bacillales</taxon>
        <taxon>Bacillaceae</taxon>
        <taxon>Mesobacillus</taxon>
    </lineage>
</organism>
<comment type="caution">
    <text evidence="3">The sequence shown here is derived from an EMBL/GenBank/DDBJ whole genome shotgun (WGS) entry which is preliminary data.</text>
</comment>
<protein>
    <submittedName>
        <fullName evidence="3">Anti-anti-sigma regulatory factor</fullName>
    </submittedName>
</protein>
<keyword evidence="4" id="KW-1185">Reference proteome</keyword>
<dbReference type="CDD" id="cd07041">
    <property type="entry name" value="STAS_RsbR_RsbS_like"/>
    <property type="match status" value="1"/>
</dbReference>
<dbReference type="Gene3D" id="3.30.750.24">
    <property type="entry name" value="STAS domain"/>
    <property type="match status" value="1"/>
</dbReference>
<dbReference type="InterPro" id="IPR002645">
    <property type="entry name" value="STAS_dom"/>
</dbReference>
<evidence type="ECO:0000313" key="4">
    <source>
        <dbReference type="Proteomes" id="UP000295689"/>
    </source>
</evidence>
<dbReference type="InterPro" id="IPR051932">
    <property type="entry name" value="Bact_StressResp_Reg"/>
</dbReference>
<gene>
    <name evidence="3" type="ORF">EV146_113100</name>
</gene>
<dbReference type="SUPFAM" id="SSF52091">
    <property type="entry name" value="SpoIIaa-like"/>
    <property type="match status" value="1"/>
</dbReference>
<dbReference type="PROSITE" id="PS50801">
    <property type="entry name" value="STAS"/>
    <property type="match status" value="1"/>
</dbReference>
<feature type="coiled-coil region" evidence="1">
    <location>
        <begin position="45"/>
        <end position="79"/>
    </location>
</feature>
<dbReference type="Proteomes" id="UP000295689">
    <property type="component" value="Unassembled WGS sequence"/>
</dbReference>